<accession>A0A497E548</accession>
<organism evidence="1 2">
    <name type="scientific">Aerophobetes bacterium</name>
    <dbReference type="NCBI Taxonomy" id="2030807"/>
    <lineage>
        <taxon>Bacteria</taxon>
        <taxon>Candidatus Aerophobota</taxon>
    </lineage>
</organism>
<dbReference type="Pfam" id="PF02585">
    <property type="entry name" value="PIG-L"/>
    <property type="match status" value="1"/>
</dbReference>
<dbReference type="AlphaFoldDB" id="A0A497E548"/>
<dbReference type="PANTHER" id="PTHR12993:SF11">
    <property type="entry name" value="N-ACETYLGLUCOSAMINYL-PHOSPHATIDYLINOSITOL DE-N-ACETYLASE"/>
    <property type="match status" value="1"/>
</dbReference>
<name>A0A497E548_UNCAE</name>
<sequence length="272" mass="31429">MSIRSVKILVFGAHPDDCDIKAGGFAIKHAQLGNKVRFVSVTNGDTGHYRIGGASLARRRYKEAQKAARIAGIEYKIYDIHNGQLLPTLENRLKIVEEIREFQADLVLTHRPNDYHPDHRYTSQLVQDAAYTVTVPNVCALTPHLMQNPVMAYVADDFQKPYPFSPDIVISIDDVVDKKLDMLHCHESQFYEWLPYNENILEQVPKAPEERKRWLKERMKIRFRKIADKYRALLKKRYGDEAGSKVLYAEAFEICEYGGKLTEEKRKGLFPF</sequence>
<dbReference type="Proteomes" id="UP000279422">
    <property type="component" value="Unassembled WGS sequence"/>
</dbReference>
<dbReference type="PANTHER" id="PTHR12993">
    <property type="entry name" value="N-ACETYLGLUCOSAMINYL-PHOSPHATIDYLINOSITOL DE-N-ACETYLASE-RELATED"/>
    <property type="match status" value="1"/>
</dbReference>
<comment type="caution">
    <text evidence="1">The sequence shown here is derived from an EMBL/GenBank/DDBJ whole genome shotgun (WGS) entry which is preliminary data.</text>
</comment>
<dbReference type="GO" id="GO:0016811">
    <property type="term" value="F:hydrolase activity, acting on carbon-nitrogen (but not peptide) bonds, in linear amides"/>
    <property type="evidence" value="ECO:0007669"/>
    <property type="project" value="TreeGrafter"/>
</dbReference>
<dbReference type="InterPro" id="IPR024078">
    <property type="entry name" value="LmbE-like_dom_sf"/>
</dbReference>
<dbReference type="Gene3D" id="3.40.50.10320">
    <property type="entry name" value="LmbE-like"/>
    <property type="match status" value="1"/>
</dbReference>
<evidence type="ECO:0000313" key="1">
    <source>
        <dbReference type="EMBL" id="RLE09915.1"/>
    </source>
</evidence>
<dbReference type="SUPFAM" id="SSF102588">
    <property type="entry name" value="LmbE-like"/>
    <property type="match status" value="1"/>
</dbReference>
<protein>
    <submittedName>
        <fullName evidence="1">PIG-L family deacetylase</fullName>
    </submittedName>
</protein>
<dbReference type="InterPro" id="IPR003737">
    <property type="entry name" value="GlcNAc_PI_deacetylase-related"/>
</dbReference>
<proteinExistence type="predicted"/>
<evidence type="ECO:0000313" key="2">
    <source>
        <dbReference type="Proteomes" id="UP000279422"/>
    </source>
</evidence>
<gene>
    <name evidence="1" type="ORF">DRJ00_02975</name>
</gene>
<reference evidence="1 2" key="1">
    <citation type="submission" date="2018-06" db="EMBL/GenBank/DDBJ databases">
        <title>Extensive metabolic versatility and redundancy in microbially diverse, dynamic hydrothermal sediments.</title>
        <authorList>
            <person name="Dombrowski N."/>
            <person name="Teske A."/>
            <person name="Baker B.J."/>
        </authorList>
    </citation>
    <scope>NUCLEOTIDE SEQUENCE [LARGE SCALE GENOMIC DNA]</scope>
    <source>
        <strain evidence="1">B47_G16</strain>
    </source>
</reference>
<dbReference type="EMBL" id="QMPZ01000024">
    <property type="protein sequence ID" value="RLE09915.1"/>
    <property type="molecule type" value="Genomic_DNA"/>
</dbReference>